<dbReference type="AlphaFoldDB" id="A0A7Y7XIL2"/>
<dbReference type="EMBL" id="JACAQB010000028">
    <property type="protein sequence ID" value="NWC00361.1"/>
    <property type="molecule type" value="Genomic_DNA"/>
</dbReference>
<name>A0A7Y7XIL2_9PSED</name>
<gene>
    <name evidence="1" type="ORF">HX882_31245</name>
</gene>
<organism evidence="1 2">
    <name type="scientific">Pseudomonas gingeri</name>
    <dbReference type="NCBI Taxonomy" id="117681"/>
    <lineage>
        <taxon>Bacteria</taxon>
        <taxon>Pseudomonadati</taxon>
        <taxon>Pseudomonadota</taxon>
        <taxon>Gammaproteobacteria</taxon>
        <taxon>Pseudomonadales</taxon>
        <taxon>Pseudomonadaceae</taxon>
        <taxon>Pseudomonas</taxon>
    </lineage>
</organism>
<dbReference type="RefSeq" id="WP_177105682.1">
    <property type="nucleotide sequence ID" value="NZ_JACAQB010000028.1"/>
</dbReference>
<comment type="caution">
    <text evidence="1">The sequence shown here is derived from an EMBL/GenBank/DDBJ whole genome shotgun (WGS) entry which is preliminary data.</text>
</comment>
<evidence type="ECO:0000313" key="1">
    <source>
        <dbReference type="EMBL" id="NWC00361.1"/>
    </source>
</evidence>
<proteinExistence type="predicted"/>
<accession>A0A7Y7XIL2</accession>
<dbReference type="Proteomes" id="UP000539985">
    <property type="component" value="Unassembled WGS sequence"/>
</dbReference>
<sequence>MLLIIISKAGRRLPPSKNQPRIMSVEAARGRKTLTVFNGIEACSVTRFPLHIQQKRRSVMSGVFVCARYRNEPQLHLSTVAVFEFIHELSDADHPQQVLSKRLKSLPGPGMVQRFTSGS</sequence>
<protein>
    <submittedName>
        <fullName evidence="1">Uncharacterized protein</fullName>
    </submittedName>
</protein>
<reference evidence="1 2" key="1">
    <citation type="submission" date="2020-04" db="EMBL/GenBank/DDBJ databases">
        <title>Molecular characterization of pseudomonads from Agaricus bisporus reveal novel blotch 2 pathogens in Western Europe.</title>
        <authorList>
            <person name="Taparia T."/>
            <person name="Krijger M."/>
            <person name="Haynes E."/>
            <person name="Elpinstone J.G."/>
            <person name="Noble R."/>
            <person name="Van Der Wolf J."/>
        </authorList>
    </citation>
    <scope>NUCLEOTIDE SEQUENCE [LARGE SCALE GENOMIC DNA]</scope>
    <source>
        <strain evidence="1 2">H7001</strain>
    </source>
</reference>
<evidence type="ECO:0000313" key="2">
    <source>
        <dbReference type="Proteomes" id="UP000539985"/>
    </source>
</evidence>